<keyword evidence="6 7" id="KW-0413">Isomerase</keyword>
<evidence type="ECO:0000313" key="11">
    <source>
        <dbReference type="EMBL" id="OAL67124.1"/>
    </source>
</evidence>
<accession>A0A178F4P2</accession>
<protein>
    <recommendedName>
        <fullName evidence="3 7">DNA topoisomerase</fullName>
        <ecNumber evidence="3 7">5.6.2.1</ecNumber>
    </recommendedName>
</protein>
<keyword evidence="4 7" id="KW-0799">Topoisomerase</keyword>
<dbReference type="PANTHER" id="PTHR11390">
    <property type="entry name" value="PROKARYOTIC DNA TOPOISOMERASE"/>
    <property type="match status" value="1"/>
</dbReference>
<dbReference type="PROSITE" id="PS00856">
    <property type="entry name" value="GUANYLATE_KINASE_1"/>
    <property type="match status" value="1"/>
</dbReference>
<comment type="catalytic activity">
    <reaction evidence="1 7">
        <text>ATP-independent breakage of single-stranded DNA, followed by passage and rejoining.</text>
        <dbReference type="EC" id="5.6.2.1"/>
    </reaction>
</comment>
<dbReference type="PRINTS" id="PR00417">
    <property type="entry name" value="PRTPISMRASEI"/>
</dbReference>
<dbReference type="GO" id="GO:0003917">
    <property type="term" value="F:DNA topoisomerase type I (single strand cut, ATP-independent) activity"/>
    <property type="evidence" value="ECO:0007669"/>
    <property type="project" value="UniProtKB-EC"/>
</dbReference>
<dbReference type="AlphaFoldDB" id="A0A178F4P2"/>
<dbReference type="InterPro" id="IPR013825">
    <property type="entry name" value="Topo_IA_cen_sub2"/>
</dbReference>
<dbReference type="InterPro" id="IPR003602">
    <property type="entry name" value="Topo_IA_DNA-bd_dom"/>
</dbReference>
<dbReference type="InterPro" id="IPR023406">
    <property type="entry name" value="Topo_IA_AS"/>
</dbReference>
<gene>
    <name evidence="11" type="ORF">A7C99_1539</name>
</gene>
<dbReference type="InterPro" id="IPR000380">
    <property type="entry name" value="Topo_IA"/>
</dbReference>
<comment type="function">
    <text evidence="7">Introduces a single-strand break via transesterification at a target site in duplex DNA. Releases the supercoiling and torsional tension of DNA introduced during the DNA replication and transcription by transiently cleaving and rejoining one strand of the DNA duplex. The scissile phosphodiester is attacked by the catalytic tyrosine of the enzyme, resulting in the formation of a DNA-(5'-phosphotyrosyl)-enzyme intermediate and the expulsion of a 3'-OH DNA strand.</text>
</comment>
<dbReference type="PROSITE" id="PS50052">
    <property type="entry name" value="GUANYLATE_KINASE_2"/>
    <property type="match status" value="1"/>
</dbReference>
<evidence type="ECO:0000256" key="1">
    <source>
        <dbReference type="ARBA" id="ARBA00000213"/>
    </source>
</evidence>
<sequence length="831" mass="93808">MSIGKSLRSLPSVSHTTRKPRANEVEGINYFFVQPEQFTSLISQNGFVEHTTFNGQSYGTSRRTISDLAGKGYVVILEIVVKGVEQVKADSGIDARYVFIRPPSLEVLECRLRERGTEDEADVQRRLAQATVELGYVDIPGFFDKVIVNDDLNRAYEEFVGCRDMPNVLLTLGLRKFGEASFGGNLHDIQGNPYVKNYEFDYTFPQWGHCSVMMTSVLGHLLSYEFEPRYKSWTSCDPSVLFDAPIEVFVSSDSEPIADNIKRHARRADVLFNWTDCDREGEHIDTEIRSVAAQSNQALVRASGTVRAYFFNIERTHIIHAVHCPVNLDEAQANAVASRIELDLRVGASFTRHLTLSLRPILQRGNLSEACQLISYGSCQFPTLGFIAERYWRVRNFIPEPFWSIKLMHQKAGARVNFSWARKHLFDRSIADILYERCLDSQNAQVQKVKTTPTSKWKPLPLTTLELQKCGSRFFGMNSQKVLQLAEKLYQKGWISYPRTETDQFDRGMDLRGLVQKQAQGGRWADYATALVEGGGFSWPRNGHNNDKAHPPIHPVNFVNPATLSHEEQRVHEFIIRRFLACCSKDAQGSKTDISILYGPEKFQASGLVILEHNYLDVYVYDRWSNQELPTFIEGEVFEPTEAMLSEGKISPPGYLTEPDLLALMNANGIGTDATMADHIVTIIDRQYVEARAQPRQVQHGNDEEKSEELSAQARGGNGHRGRIAVAPRRGGRNSGAGCGGAITGVREFIPMTLGIALVEGHENMGFETNLMKPFLRREMELKMTAICNGQTTKTRVVNETIEQYRGVYTMQQRQGVLRTAVRKYVFGEMN</sequence>
<name>A0A178F4P2_TRIRU</name>
<dbReference type="InterPro" id="IPR027417">
    <property type="entry name" value="P-loop_NTPase"/>
</dbReference>
<dbReference type="Gene3D" id="3.30.63.10">
    <property type="entry name" value="Guanylate Kinase phosphate binding domain"/>
    <property type="match status" value="1"/>
</dbReference>
<dbReference type="SMART" id="SM00072">
    <property type="entry name" value="GuKc"/>
    <property type="match status" value="1"/>
</dbReference>
<dbReference type="InterPro" id="IPR023405">
    <property type="entry name" value="Topo_IA_core_domain"/>
</dbReference>
<evidence type="ECO:0000259" key="10">
    <source>
        <dbReference type="PROSITE" id="PS52039"/>
    </source>
</evidence>
<evidence type="ECO:0000313" key="12">
    <source>
        <dbReference type="Proteomes" id="UP000243015"/>
    </source>
</evidence>
<dbReference type="Proteomes" id="UP000243015">
    <property type="component" value="Unassembled WGS sequence"/>
</dbReference>
<reference evidence="11 12" key="1">
    <citation type="submission" date="2016-05" db="EMBL/GenBank/DDBJ databases">
        <title>Genome sequencing of Trichophyton rubrum CMCC(F)T1i isolated from hair.</title>
        <authorList>
            <person name="Zhan P."/>
            <person name="Tao Y."/>
            <person name="Liu W."/>
        </authorList>
    </citation>
    <scope>NUCLEOTIDE SEQUENCE [LARGE SCALE GENOMIC DNA]</scope>
    <source>
        <strain evidence="12">CMCC(F)T1i</strain>
    </source>
</reference>
<dbReference type="VEuPathDB" id="FungiDB:TERG_07929"/>
<dbReference type="GO" id="GO:0006265">
    <property type="term" value="P:DNA topological change"/>
    <property type="evidence" value="ECO:0007669"/>
    <property type="project" value="InterPro"/>
</dbReference>
<dbReference type="PROSITE" id="PS52039">
    <property type="entry name" value="TOPO_IA_2"/>
    <property type="match status" value="1"/>
</dbReference>
<dbReference type="Gene3D" id="1.10.460.10">
    <property type="entry name" value="Topoisomerase I, domain 2"/>
    <property type="match status" value="1"/>
</dbReference>
<dbReference type="SMART" id="SM00437">
    <property type="entry name" value="TOP1Ac"/>
    <property type="match status" value="1"/>
</dbReference>
<dbReference type="Gene3D" id="2.70.20.10">
    <property type="entry name" value="Topoisomerase I, domain 3"/>
    <property type="match status" value="1"/>
</dbReference>
<dbReference type="SMART" id="SM00493">
    <property type="entry name" value="TOPRIM"/>
    <property type="match status" value="1"/>
</dbReference>
<dbReference type="SMART" id="SM00436">
    <property type="entry name" value="TOP1Bc"/>
    <property type="match status" value="1"/>
</dbReference>
<evidence type="ECO:0000256" key="2">
    <source>
        <dbReference type="ARBA" id="ARBA00009446"/>
    </source>
</evidence>
<dbReference type="InterPro" id="IPR008144">
    <property type="entry name" value="Guanylate_kin-like_dom"/>
</dbReference>
<feature type="domain" description="Guanylate kinase-like" evidence="9">
    <location>
        <begin position="1"/>
        <end position="164"/>
    </location>
</feature>
<dbReference type="InterPro" id="IPR013826">
    <property type="entry name" value="Topo_IA_cen_sub3"/>
</dbReference>
<dbReference type="GO" id="GO:0006281">
    <property type="term" value="P:DNA repair"/>
    <property type="evidence" value="ECO:0007669"/>
    <property type="project" value="TreeGrafter"/>
</dbReference>
<comment type="similarity">
    <text evidence="2 7">Belongs to the type IA topoisomerase family.</text>
</comment>
<dbReference type="FunFam" id="3.30.63.10:FF:000002">
    <property type="entry name" value="Guanylate kinase 1"/>
    <property type="match status" value="1"/>
</dbReference>
<evidence type="ECO:0000256" key="8">
    <source>
        <dbReference type="SAM" id="MobiDB-lite"/>
    </source>
</evidence>
<dbReference type="Pfam" id="PF01131">
    <property type="entry name" value="Topoisom_bac"/>
    <property type="match status" value="1"/>
</dbReference>
<evidence type="ECO:0000256" key="7">
    <source>
        <dbReference type="RuleBase" id="RU362092"/>
    </source>
</evidence>
<feature type="region of interest" description="Disordered" evidence="8">
    <location>
        <begin position="694"/>
        <end position="732"/>
    </location>
</feature>
<dbReference type="CDD" id="cd00071">
    <property type="entry name" value="GMPK"/>
    <property type="match status" value="1"/>
</dbReference>
<evidence type="ECO:0000259" key="9">
    <source>
        <dbReference type="PROSITE" id="PS50052"/>
    </source>
</evidence>
<organism evidence="11 12">
    <name type="scientific">Trichophyton rubrum</name>
    <name type="common">Athlete's foot fungus</name>
    <name type="synonym">Epidermophyton rubrum</name>
    <dbReference type="NCBI Taxonomy" id="5551"/>
    <lineage>
        <taxon>Eukaryota</taxon>
        <taxon>Fungi</taxon>
        <taxon>Dikarya</taxon>
        <taxon>Ascomycota</taxon>
        <taxon>Pezizomycotina</taxon>
        <taxon>Eurotiomycetes</taxon>
        <taxon>Eurotiomycetidae</taxon>
        <taxon>Onygenales</taxon>
        <taxon>Arthrodermataceae</taxon>
        <taxon>Trichophyton</taxon>
    </lineage>
</organism>
<dbReference type="InterPro" id="IPR003601">
    <property type="entry name" value="Topo_IA_2"/>
</dbReference>
<dbReference type="PROSITE" id="PS00396">
    <property type="entry name" value="TOPO_IA_1"/>
    <property type="match status" value="1"/>
</dbReference>
<proteinExistence type="inferred from homology"/>
<dbReference type="SUPFAM" id="SSF56712">
    <property type="entry name" value="Prokaryotic type I DNA topoisomerase"/>
    <property type="match status" value="1"/>
</dbReference>
<comment type="caution">
    <text evidence="11">The sequence shown here is derived from an EMBL/GenBank/DDBJ whole genome shotgun (WGS) entry which is preliminary data.</text>
</comment>
<dbReference type="Gene3D" id="1.10.290.10">
    <property type="entry name" value="Topoisomerase I, domain 4"/>
    <property type="match status" value="1"/>
</dbReference>
<evidence type="ECO:0000256" key="4">
    <source>
        <dbReference type="ARBA" id="ARBA00023029"/>
    </source>
</evidence>
<dbReference type="Pfam" id="PF01751">
    <property type="entry name" value="Toprim"/>
    <property type="match status" value="1"/>
</dbReference>
<dbReference type="EMBL" id="LHPM01000011">
    <property type="protein sequence ID" value="OAL67124.1"/>
    <property type="molecule type" value="Genomic_DNA"/>
</dbReference>
<evidence type="ECO:0000256" key="5">
    <source>
        <dbReference type="ARBA" id="ARBA00023125"/>
    </source>
</evidence>
<evidence type="ECO:0000256" key="6">
    <source>
        <dbReference type="ARBA" id="ARBA00023235"/>
    </source>
</evidence>
<keyword evidence="5 7" id="KW-0238">DNA-binding</keyword>
<dbReference type="CDD" id="cd00186">
    <property type="entry name" value="TOP1Ac"/>
    <property type="match status" value="1"/>
</dbReference>
<dbReference type="Gene3D" id="3.40.50.140">
    <property type="match status" value="1"/>
</dbReference>
<dbReference type="SUPFAM" id="SSF52540">
    <property type="entry name" value="P-loop containing nucleoside triphosphate hydrolases"/>
    <property type="match status" value="1"/>
</dbReference>
<dbReference type="InterPro" id="IPR020590">
    <property type="entry name" value="Guanylate_kinase_CS"/>
</dbReference>
<dbReference type="InterPro" id="IPR006171">
    <property type="entry name" value="TOPRIM_dom"/>
</dbReference>
<dbReference type="GO" id="GO:0005634">
    <property type="term" value="C:nucleus"/>
    <property type="evidence" value="ECO:0007669"/>
    <property type="project" value="TreeGrafter"/>
</dbReference>
<dbReference type="InterPro" id="IPR008145">
    <property type="entry name" value="GK/Ca_channel_bsu"/>
</dbReference>
<dbReference type="EC" id="5.6.2.1" evidence="3 7"/>
<feature type="domain" description="Topo IA-type catalytic" evidence="10">
    <location>
        <begin position="329"/>
        <end position="809"/>
    </location>
</feature>
<dbReference type="VEuPathDB" id="FungiDB:TERG_07930"/>
<dbReference type="InterPro" id="IPR013824">
    <property type="entry name" value="Topo_IA_cen_sub1"/>
</dbReference>
<dbReference type="Gene3D" id="3.40.50.300">
    <property type="entry name" value="P-loop containing nucleotide triphosphate hydrolases"/>
    <property type="match status" value="1"/>
</dbReference>
<dbReference type="Pfam" id="PF00625">
    <property type="entry name" value="Guanylate_kin"/>
    <property type="match status" value="1"/>
</dbReference>
<dbReference type="GO" id="GO:0003677">
    <property type="term" value="F:DNA binding"/>
    <property type="evidence" value="ECO:0007669"/>
    <property type="project" value="UniProtKB-KW"/>
</dbReference>
<dbReference type="InterPro" id="IPR013497">
    <property type="entry name" value="Topo_IA_cen"/>
</dbReference>
<dbReference type="PANTHER" id="PTHR11390:SF21">
    <property type="entry name" value="DNA TOPOISOMERASE 3-ALPHA"/>
    <property type="match status" value="1"/>
</dbReference>
<dbReference type="GO" id="GO:0031422">
    <property type="term" value="C:RecQ family helicase-topoisomerase III complex"/>
    <property type="evidence" value="ECO:0007669"/>
    <property type="project" value="TreeGrafter"/>
</dbReference>
<evidence type="ECO:0000256" key="3">
    <source>
        <dbReference type="ARBA" id="ARBA00012891"/>
    </source>
</evidence>
<dbReference type="GO" id="GO:0006310">
    <property type="term" value="P:DNA recombination"/>
    <property type="evidence" value="ECO:0007669"/>
    <property type="project" value="TreeGrafter"/>
</dbReference>
<dbReference type="FunFam" id="1.10.290.10:FF:000001">
    <property type="entry name" value="DNA topoisomerase"/>
    <property type="match status" value="1"/>
</dbReference>